<comment type="caution">
    <text evidence="7">The sequence shown here is derived from an EMBL/GenBank/DDBJ whole genome shotgun (WGS) entry which is preliminary data.</text>
</comment>
<keyword evidence="2 5" id="KW-0812">Transmembrane</keyword>
<protein>
    <submittedName>
        <fullName evidence="7">MFS transporter</fullName>
    </submittedName>
</protein>
<feature type="domain" description="Major facilitator superfamily (MFS) profile" evidence="6">
    <location>
        <begin position="14"/>
        <end position="398"/>
    </location>
</feature>
<feature type="transmembrane region" description="Helical" evidence="5">
    <location>
        <begin position="49"/>
        <end position="68"/>
    </location>
</feature>
<evidence type="ECO:0000256" key="3">
    <source>
        <dbReference type="ARBA" id="ARBA00022989"/>
    </source>
</evidence>
<name>A0A926VGC3_9CYAN</name>
<feature type="transmembrane region" description="Helical" evidence="5">
    <location>
        <begin position="80"/>
        <end position="98"/>
    </location>
</feature>
<feature type="transmembrane region" description="Helical" evidence="5">
    <location>
        <begin position="221"/>
        <end position="245"/>
    </location>
</feature>
<sequence length="426" mass="45569">MKVFWTLEPPERRNLLILFASGLLFWTCMGSLLPTLPLYVQHVGGTDRQVGIVMGAFAIGLLLFRPWLGKLADRRSRKLVLLLGAFVAAIAPFGYLFVQSIPLLIAIRAFHGIAIAAFTTGYTALVVDLSPIGQRGELIGYMSLVTPIGIALGPAIGGLLQAGAGYDRLFLFAAALGISSYFGLGLIKEARKLKSQERLEKLDISGQAQVKSIWKILTDPALVIPSLVLLLVGFGFGALSTFVPLYVAAAKVDLNAGWFYTATAISSFSVRVFIGRASDRYGRGLFITASILCYCVAMLMLWQAKSAIGFLLAGLIEGAGLGTLLPMMVALLSDRSSPLERGRVFAICISGFDLGAAIAAPAFGSLAQYIGYANIFAVCTGLVTLALLIFITSGSKDLAHSLRFALGQEKDMYAFQEIRSFGTGDI</sequence>
<evidence type="ECO:0000256" key="5">
    <source>
        <dbReference type="SAM" id="Phobius"/>
    </source>
</evidence>
<dbReference type="InterPro" id="IPR052714">
    <property type="entry name" value="MFS_Exporter"/>
</dbReference>
<proteinExistence type="predicted"/>
<reference evidence="7" key="2">
    <citation type="submission" date="2020-08" db="EMBL/GenBank/DDBJ databases">
        <authorList>
            <person name="Chen M."/>
            <person name="Teng W."/>
            <person name="Zhao L."/>
            <person name="Hu C."/>
            <person name="Zhou Y."/>
            <person name="Han B."/>
            <person name="Song L."/>
            <person name="Shu W."/>
        </authorList>
    </citation>
    <scope>NUCLEOTIDE SEQUENCE</scope>
    <source>
        <strain evidence="7">FACHB-1375</strain>
    </source>
</reference>
<dbReference type="InterPro" id="IPR020846">
    <property type="entry name" value="MFS_dom"/>
</dbReference>
<dbReference type="AlphaFoldDB" id="A0A926VGC3"/>
<dbReference type="PANTHER" id="PTHR23531">
    <property type="entry name" value="QUINOLENE RESISTANCE PROTEIN NORA"/>
    <property type="match status" value="1"/>
</dbReference>
<evidence type="ECO:0000259" key="6">
    <source>
        <dbReference type="PROSITE" id="PS50850"/>
    </source>
</evidence>
<dbReference type="PANTHER" id="PTHR23531:SF1">
    <property type="entry name" value="QUINOLENE RESISTANCE PROTEIN NORA"/>
    <property type="match status" value="1"/>
</dbReference>
<feature type="transmembrane region" description="Helical" evidence="5">
    <location>
        <begin position="344"/>
        <end position="363"/>
    </location>
</feature>
<reference evidence="7" key="1">
    <citation type="journal article" date="2015" name="ISME J.">
        <title>Draft Genome Sequence of Streptomyces incarnatus NRRL8089, which Produces the Nucleoside Antibiotic Sinefungin.</title>
        <authorList>
            <person name="Oshima K."/>
            <person name="Hattori M."/>
            <person name="Shimizu H."/>
            <person name="Fukuda K."/>
            <person name="Nemoto M."/>
            <person name="Inagaki K."/>
            <person name="Tamura T."/>
        </authorList>
    </citation>
    <scope>NUCLEOTIDE SEQUENCE</scope>
    <source>
        <strain evidence="7">FACHB-1375</strain>
    </source>
</reference>
<dbReference type="PROSITE" id="PS50850">
    <property type="entry name" value="MFS"/>
    <property type="match status" value="1"/>
</dbReference>
<gene>
    <name evidence="7" type="ORF">H6G03_20075</name>
</gene>
<accession>A0A926VGC3</accession>
<evidence type="ECO:0000313" key="7">
    <source>
        <dbReference type="EMBL" id="MBD2183331.1"/>
    </source>
</evidence>
<dbReference type="EMBL" id="JACJPW010000052">
    <property type="protein sequence ID" value="MBD2183331.1"/>
    <property type="molecule type" value="Genomic_DNA"/>
</dbReference>
<feature type="transmembrane region" description="Helical" evidence="5">
    <location>
        <begin position="281"/>
        <end position="302"/>
    </location>
</feature>
<dbReference type="InterPro" id="IPR011701">
    <property type="entry name" value="MFS"/>
</dbReference>
<keyword evidence="3 5" id="KW-1133">Transmembrane helix</keyword>
<dbReference type="Proteomes" id="UP000641646">
    <property type="component" value="Unassembled WGS sequence"/>
</dbReference>
<dbReference type="SUPFAM" id="SSF103473">
    <property type="entry name" value="MFS general substrate transporter"/>
    <property type="match status" value="1"/>
</dbReference>
<feature type="transmembrane region" description="Helical" evidence="5">
    <location>
        <begin position="308"/>
        <end position="332"/>
    </location>
</feature>
<evidence type="ECO:0000256" key="4">
    <source>
        <dbReference type="ARBA" id="ARBA00023136"/>
    </source>
</evidence>
<evidence type="ECO:0000256" key="1">
    <source>
        <dbReference type="ARBA" id="ARBA00004651"/>
    </source>
</evidence>
<keyword evidence="4 5" id="KW-0472">Membrane</keyword>
<feature type="transmembrane region" description="Helical" evidence="5">
    <location>
        <begin position="169"/>
        <end position="187"/>
    </location>
</feature>
<dbReference type="GO" id="GO:0022857">
    <property type="term" value="F:transmembrane transporter activity"/>
    <property type="evidence" value="ECO:0007669"/>
    <property type="project" value="InterPro"/>
</dbReference>
<dbReference type="CDD" id="cd17489">
    <property type="entry name" value="MFS_YfcJ_like"/>
    <property type="match status" value="1"/>
</dbReference>
<dbReference type="InterPro" id="IPR036259">
    <property type="entry name" value="MFS_trans_sf"/>
</dbReference>
<organism evidence="7 8">
    <name type="scientific">Aerosakkonema funiforme FACHB-1375</name>
    <dbReference type="NCBI Taxonomy" id="2949571"/>
    <lineage>
        <taxon>Bacteria</taxon>
        <taxon>Bacillati</taxon>
        <taxon>Cyanobacteriota</taxon>
        <taxon>Cyanophyceae</taxon>
        <taxon>Oscillatoriophycideae</taxon>
        <taxon>Aerosakkonematales</taxon>
        <taxon>Aerosakkonemataceae</taxon>
        <taxon>Aerosakkonema</taxon>
    </lineage>
</organism>
<feature type="transmembrane region" description="Helical" evidence="5">
    <location>
        <begin position="138"/>
        <end position="157"/>
    </location>
</feature>
<evidence type="ECO:0000313" key="8">
    <source>
        <dbReference type="Proteomes" id="UP000641646"/>
    </source>
</evidence>
<feature type="transmembrane region" description="Helical" evidence="5">
    <location>
        <begin position="257"/>
        <end position="274"/>
    </location>
</feature>
<evidence type="ECO:0000256" key="2">
    <source>
        <dbReference type="ARBA" id="ARBA00022692"/>
    </source>
</evidence>
<dbReference type="RefSeq" id="WP_190467427.1">
    <property type="nucleotide sequence ID" value="NZ_JACJPW010000052.1"/>
</dbReference>
<dbReference type="Gene3D" id="1.20.1250.20">
    <property type="entry name" value="MFS general substrate transporter like domains"/>
    <property type="match status" value="2"/>
</dbReference>
<comment type="subcellular location">
    <subcellularLocation>
        <location evidence="1">Cell membrane</location>
        <topology evidence="1">Multi-pass membrane protein</topology>
    </subcellularLocation>
</comment>
<feature type="transmembrane region" description="Helical" evidence="5">
    <location>
        <begin position="104"/>
        <end position="126"/>
    </location>
</feature>
<dbReference type="GO" id="GO:0005886">
    <property type="term" value="C:plasma membrane"/>
    <property type="evidence" value="ECO:0007669"/>
    <property type="project" value="UniProtKB-SubCell"/>
</dbReference>
<keyword evidence="8" id="KW-1185">Reference proteome</keyword>
<feature type="transmembrane region" description="Helical" evidence="5">
    <location>
        <begin position="369"/>
        <end position="391"/>
    </location>
</feature>
<dbReference type="Pfam" id="PF07690">
    <property type="entry name" value="MFS_1"/>
    <property type="match status" value="1"/>
</dbReference>